<dbReference type="OrthoDB" id="4768717at2759"/>
<gene>
    <name evidence="1" type="ORF">FHL15_003308</name>
</gene>
<evidence type="ECO:0000313" key="2">
    <source>
        <dbReference type="Proteomes" id="UP000319160"/>
    </source>
</evidence>
<keyword evidence="2" id="KW-1185">Reference proteome</keyword>
<organism evidence="1 2">
    <name type="scientific">Xylaria flabelliformis</name>
    <dbReference type="NCBI Taxonomy" id="2512241"/>
    <lineage>
        <taxon>Eukaryota</taxon>
        <taxon>Fungi</taxon>
        <taxon>Dikarya</taxon>
        <taxon>Ascomycota</taxon>
        <taxon>Pezizomycotina</taxon>
        <taxon>Sordariomycetes</taxon>
        <taxon>Xylariomycetidae</taxon>
        <taxon>Xylariales</taxon>
        <taxon>Xylariaceae</taxon>
        <taxon>Xylaria</taxon>
    </lineage>
</organism>
<comment type="caution">
    <text evidence="1">The sequence shown here is derived from an EMBL/GenBank/DDBJ whole genome shotgun (WGS) entry which is preliminary data.</text>
</comment>
<sequence>MAPVVSYQTLVQTETKGKTQSLLEGTGPYGATLKQGLLSKPLIHTQKLVSVISITKSEIEIKGNVEDSVVGKSVQNEGVIEFETENNEVTIIDPTDNTTVLNASEPVPNAAPNAAITKSVVGCEIKTSGIKFVKRRG</sequence>
<dbReference type="AlphaFoldDB" id="A0A553I6H4"/>
<proteinExistence type="predicted"/>
<name>A0A553I6H4_9PEZI</name>
<protein>
    <submittedName>
        <fullName evidence="1">Uncharacterized protein</fullName>
    </submittedName>
</protein>
<dbReference type="EMBL" id="VFLP01000014">
    <property type="protein sequence ID" value="TRX95754.1"/>
    <property type="molecule type" value="Genomic_DNA"/>
</dbReference>
<dbReference type="Proteomes" id="UP000319160">
    <property type="component" value="Unassembled WGS sequence"/>
</dbReference>
<accession>A0A553I6H4</accession>
<reference evidence="2" key="1">
    <citation type="submission" date="2019-06" db="EMBL/GenBank/DDBJ databases">
        <title>Draft genome sequence of the griseofulvin-producing fungus Xylaria cubensis strain G536.</title>
        <authorList>
            <person name="Mead M.E."/>
            <person name="Raja H.A."/>
            <person name="Steenwyk J.L."/>
            <person name="Knowles S.L."/>
            <person name="Oberlies N.H."/>
            <person name="Rokas A."/>
        </authorList>
    </citation>
    <scope>NUCLEOTIDE SEQUENCE [LARGE SCALE GENOMIC DNA]</scope>
    <source>
        <strain evidence="2">G536</strain>
    </source>
</reference>
<evidence type="ECO:0000313" key="1">
    <source>
        <dbReference type="EMBL" id="TRX95754.1"/>
    </source>
</evidence>